<dbReference type="InterPro" id="IPR019199">
    <property type="entry name" value="Virulence_VapD/CRISPR_Cas2"/>
</dbReference>
<dbReference type="InterPro" id="IPR021127">
    <property type="entry name" value="CRISPR_associated_Cas2"/>
</dbReference>
<sequence>MRVLIFFDLPVTTKKLRRDYAQFRKALLKDGFMMLQYSVYSRLARNHDDAQKHLRTVQANLPPHGSVRSMIVTEKQYMQMQLLVGEKVKDENFLDTRDLIEL</sequence>
<comment type="subunit">
    <text evidence="9">Homodimer, forms a heterotetramer with a Cas1 homodimer.</text>
</comment>
<dbReference type="Pfam" id="PF09827">
    <property type="entry name" value="CRISPR_Cas2"/>
    <property type="match status" value="1"/>
</dbReference>
<dbReference type="GO" id="GO:0043571">
    <property type="term" value="P:maintenance of CRISPR repeat elements"/>
    <property type="evidence" value="ECO:0007669"/>
    <property type="project" value="UniProtKB-UniRule"/>
</dbReference>
<keyword evidence="5 9" id="KW-0255">Endonuclease</keyword>
<dbReference type="GO" id="GO:0004521">
    <property type="term" value="F:RNA endonuclease activity"/>
    <property type="evidence" value="ECO:0007669"/>
    <property type="project" value="InterPro"/>
</dbReference>
<feature type="binding site" evidence="9">
    <location>
        <position position="8"/>
    </location>
    <ligand>
        <name>Mg(2+)</name>
        <dbReference type="ChEBI" id="CHEBI:18420"/>
        <note>catalytic</note>
    </ligand>
</feature>
<evidence type="ECO:0000256" key="8">
    <source>
        <dbReference type="ARBA" id="ARBA00023118"/>
    </source>
</evidence>
<comment type="function">
    <text evidence="9">CRISPR (clustered regularly interspaced short palindromic repeat), is an adaptive immune system that provides protection against mobile genetic elements (viruses, transposable elements and conjugative plasmids). CRISPR clusters contain sequences complementary to antecedent mobile elements and target invading nucleic acids. CRISPR clusters are transcribed and processed into CRISPR RNA (crRNA). Functions as a ssRNA-specific endoribonuclease. Involved in the integration of spacer DNA into the CRISPR cassette.</text>
</comment>
<evidence type="ECO:0000256" key="2">
    <source>
        <dbReference type="ARBA" id="ARBA00009959"/>
    </source>
</evidence>
<dbReference type="SUPFAM" id="SSF143430">
    <property type="entry name" value="TTP0101/SSO1404-like"/>
    <property type="match status" value="1"/>
</dbReference>
<protein>
    <recommendedName>
        <fullName evidence="9">CRISPR-associated endoribonuclease Cas2</fullName>
        <ecNumber evidence="9">3.1.-.-</ecNumber>
    </recommendedName>
</protein>
<dbReference type="GO" id="GO:0046872">
    <property type="term" value="F:metal ion binding"/>
    <property type="evidence" value="ECO:0007669"/>
    <property type="project" value="UniProtKB-UniRule"/>
</dbReference>
<dbReference type="HAMAP" id="MF_01471">
    <property type="entry name" value="Cas2"/>
    <property type="match status" value="1"/>
</dbReference>
<comment type="cofactor">
    <cofactor evidence="1 9">
        <name>Mg(2+)</name>
        <dbReference type="ChEBI" id="CHEBI:18420"/>
    </cofactor>
</comment>
<dbReference type="EC" id="3.1.-.-" evidence="9"/>
<evidence type="ECO:0000256" key="6">
    <source>
        <dbReference type="ARBA" id="ARBA00022801"/>
    </source>
</evidence>
<evidence type="ECO:0000313" key="10">
    <source>
        <dbReference type="EMBL" id="HJB40447.1"/>
    </source>
</evidence>
<dbReference type="GO" id="GO:0016787">
    <property type="term" value="F:hydrolase activity"/>
    <property type="evidence" value="ECO:0007669"/>
    <property type="project" value="UniProtKB-KW"/>
</dbReference>
<reference evidence="10" key="1">
    <citation type="journal article" date="2021" name="PeerJ">
        <title>Extensive microbial diversity within the chicken gut microbiome revealed by metagenomics and culture.</title>
        <authorList>
            <person name="Gilroy R."/>
            <person name="Ravi A."/>
            <person name="Getino M."/>
            <person name="Pursley I."/>
            <person name="Horton D.L."/>
            <person name="Alikhan N.F."/>
            <person name="Baker D."/>
            <person name="Gharbi K."/>
            <person name="Hall N."/>
            <person name="Watson M."/>
            <person name="Adriaenssens E.M."/>
            <person name="Foster-Nyarko E."/>
            <person name="Jarju S."/>
            <person name="Secka A."/>
            <person name="Antonio M."/>
            <person name="Oren A."/>
            <person name="Chaudhuri R.R."/>
            <person name="La Ragione R."/>
            <person name="Hildebrand F."/>
            <person name="Pallen M.J."/>
        </authorList>
    </citation>
    <scope>NUCLEOTIDE SEQUENCE</scope>
    <source>
        <strain evidence="10">ChiBcec8-14828</strain>
    </source>
</reference>
<evidence type="ECO:0000256" key="3">
    <source>
        <dbReference type="ARBA" id="ARBA00022722"/>
    </source>
</evidence>
<dbReference type="NCBIfam" id="TIGR01573">
    <property type="entry name" value="cas2"/>
    <property type="match status" value="1"/>
</dbReference>
<evidence type="ECO:0000256" key="5">
    <source>
        <dbReference type="ARBA" id="ARBA00022759"/>
    </source>
</evidence>
<keyword evidence="8 9" id="KW-0051">Antiviral defense</keyword>
<keyword evidence="3 9" id="KW-0540">Nuclease</keyword>
<dbReference type="AlphaFoldDB" id="A0A9D2M3E7"/>
<keyword evidence="6 9" id="KW-0378">Hydrolase</keyword>
<dbReference type="EMBL" id="DWYA01000077">
    <property type="protein sequence ID" value="HJB40447.1"/>
    <property type="molecule type" value="Genomic_DNA"/>
</dbReference>
<gene>
    <name evidence="9 10" type="primary">cas2</name>
    <name evidence="10" type="ORF">H9943_08650</name>
</gene>
<name>A0A9D2M3E7_9FIRM</name>
<proteinExistence type="inferred from homology"/>
<evidence type="ECO:0000313" key="11">
    <source>
        <dbReference type="Proteomes" id="UP000824209"/>
    </source>
</evidence>
<reference evidence="10" key="2">
    <citation type="submission" date="2021-04" db="EMBL/GenBank/DDBJ databases">
        <authorList>
            <person name="Gilroy R."/>
        </authorList>
    </citation>
    <scope>NUCLEOTIDE SEQUENCE</scope>
    <source>
        <strain evidence="10">ChiBcec8-14828</strain>
    </source>
</reference>
<dbReference type="CDD" id="cd09638">
    <property type="entry name" value="Cas2_I_II_III"/>
    <property type="match status" value="1"/>
</dbReference>
<dbReference type="Proteomes" id="UP000824209">
    <property type="component" value="Unassembled WGS sequence"/>
</dbReference>
<comment type="caution">
    <text evidence="10">The sequence shown here is derived from an EMBL/GenBank/DDBJ whole genome shotgun (WGS) entry which is preliminary data.</text>
</comment>
<evidence type="ECO:0000256" key="9">
    <source>
        <dbReference type="HAMAP-Rule" id="MF_01471"/>
    </source>
</evidence>
<keyword evidence="7 9" id="KW-0460">Magnesium</keyword>
<evidence type="ECO:0000256" key="7">
    <source>
        <dbReference type="ARBA" id="ARBA00022842"/>
    </source>
</evidence>
<evidence type="ECO:0000256" key="1">
    <source>
        <dbReference type="ARBA" id="ARBA00001946"/>
    </source>
</evidence>
<dbReference type="GO" id="GO:0051607">
    <property type="term" value="P:defense response to virus"/>
    <property type="evidence" value="ECO:0007669"/>
    <property type="project" value="UniProtKB-UniRule"/>
</dbReference>
<accession>A0A9D2M3E7</accession>
<evidence type="ECO:0000256" key="4">
    <source>
        <dbReference type="ARBA" id="ARBA00022723"/>
    </source>
</evidence>
<organism evidence="10 11">
    <name type="scientific">Candidatus Ruthenibacterium avium</name>
    <dbReference type="NCBI Taxonomy" id="2838751"/>
    <lineage>
        <taxon>Bacteria</taxon>
        <taxon>Bacillati</taxon>
        <taxon>Bacillota</taxon>
        <taxon>Clostridia</taxon>
        <taxon>Eubacteriales</taxon>
        <taxon>Oscillospiraceae</taxon>
        <taxon>Ruthenibacterium</taxon>
    </lineage>
</organism>
<comment type="similarity">
    <text evidence="2 9">Belongs to the CRISPR-associated endoribonuclease Cas2 protein family.</text>
</comment>
<keyword evidence="4 9" id="KW-0479">Metal-binding</keyword>